<keyword evidence="5" id="KW-1185">Reference proteome</keyword>
<feature type="domain" description="DUF6604" evidence="1">
    <location>
        <begin position="12"/>
        <end position="245"/>
    </location>
</feature>
<organism evidence="2 4">
    <name type="scientific">Cercospora beticola</name>
    <name type="common">Sugarbeet leaf spot fungus</name>
    <dbReference type="NCBI Taxonomy" id="122368"/>
    <lineage>
        <taxon>Eukaryota</taxon>
        <taxon>Fungi</taxon>
        <taxon>Dikarya</taxon>
        <taxon>Ascomycota</taxon>
        <taxon>Pezizomycotina</taxon>
        <taxon>Dothideomycetes</taxon>
        <taxon>Dothideomycetidae</taxon>
        <taxon>Mycosphaerellales</taxon>
        <taxon>Mycosphaerellaceae</taxon>
        <taxon>Cercospora</taxon>
    </lineage>
</organism>
<gene>
    <name evidence="2" type="ORF">CB0940_09349</name>
    <name evidence="3" type="ORF">RHO25_010993</name>
</gene>
<dbReference type="Proteomes" id="UP001302367">
    <property type="component" value="Chromosome 7"/>
</dbReference>
<name>A0A2G5HGW1_CERBT</name>
<dbReference type="InterPro" id="IPR046539">
    <property type="entry name" value="DUF6604"/>
</dbReference>
<reference evidence="3 5" key="2">
    <citation type="submission" date="2023-09" db="EMBL/GenBank/DDBJ databases">
        <title>Complete-Gapless Cercospora beticola genome.</title>
        <authorList>
            <person name="Wyatt N.A."/>
            <person name="Spanner R.E."/>
            <person name="Bolton M.D."/>
        </authorList>
    </citation>
    <scope>NUCLEOTIDE SEQUENCE [LARGE SCALE GENOMIC DNA]</scope>
    <source>
        <strain evidence="3">Cb09-40</strain>
    </source>
</reference>
<protein>
    <recommendedName>
        <fullName evidence="1">DUF6604 domain-containing protein</fullName>
    </recommendedName>
</protein>
<dbReference type="PANTHER" id="PTHR38795">
    <property type="entry name" value="DUF6604 DOMAIN-CONTAINING PROTEIN"/>
    <property type="match status" value="1"/>
</dbReference>
<dbReference type="PANTHER" id="PTHR38795:SF1">
    <property type="entry name" value="DUF6604 DOMAIN-CONTAINING PROTEIN"/>
    <property type="match status" value="1"/>
</dbReference>
<dbReference type="AlphaFoldDB" id="A0A2G5HGW1"/>
<evidence type="ECO:0000313" key="3">
    <source>
        <dbReference type="EMBL" id="WPB06336.1"/>
    </source>
</evidence>
<evidence type="ECO:0000259" key="1">
    <source>
        <dbReference type="Pfam" id="PF20253"/>
    </source>
</evidence>
<dbReference type="Pfam" id="PF20253">
    <property type="entry name" value="DUF6604"/>
    <property type="match status" value="1"/>
</dbReference>
<evidence type="ECO:0000313" key="4">
    <source>
        <dbReference type="Proteomes" id="UP000230605"/>
    </source>
</evidence>
<accession>A0A2G5HGW1</accession>
<dbReference type="EMBL" id="CP134190">
    <property type="protein sequence ID" value="WPB06336.1"/>
    <property type="molecule type" value="Genomic_DNA"/>
</dbReference>
<evidence type="ECO:0000313" key="2">
    <source>
        <dbReference type="EMBL" id="PIA91784.1"/>
    </source>
</evidence>
<sequence length="802" mass="90393">MAPNAGWNTYRLYKEGTTKLTTWLVDNALRCKADVQTSASRNTNNGEASSKSKYTVPLTQFVRMAKTIAHSTDPRIRISQNILALIKYTISMRKHAATFFSKMAFNAGNDELLKSNASHQYFIEILEQVLNILDPSNQKDKDISDEVDLPNTFSALTVEEPTSEGTAPPELPEQRANVDVSYEPEADDFDNAFAVFSFFEDLNSIREFISGVWVDYANGQLDLMSAAVTTDTGFRMIKDSCEALIDSPAFIEIRDSDVWDRLPWNGNRDYMIAVAFLAEHFGGESEALREWTCGNANNMLSSFAQILTSRKVPVLKPDHYGVYKPEQDRSAMSLEEQDQEDLIITMNLLQEFTKLSRAHVDLPVEDELTRGIRLMTDTCDARQLPMFAGFAFQILLDIHNSLRNHVLQAHCDLQNHARRIVGIMDDYLRLSKNRRIDTWAPTNDEVLRMIKETANFWVLDDIMTNLPLPVPEGAPKMPSFYLLKNHPVLAGLLLFHLNLRVQDAGISLCNAWGSVLYPAHLYNACQQSAGLTAPWRDIEYMIETHSAKRLFVGAPPSEPSDYLKRFVLALGGSAATFARNRRPGGGRSLIVHSKKGPRGLKTTTPVRDTFEPRYVDHDQAVVSKANLVAMLSVAMKARRTNSPSVDLSVLHAQITTQRDLTPTQVLQVVREGMAGEEHHLFDYINLHFRGYKLLRMLHTHLTGQLSRYFGPNFIENESELPFIIGYVFEVMAGSDRIAQALQLELGGSNMLHTAAETMKAFLEDGTNARQGLINTKVWTRAYHFHHRQGTVDQLMASIADEW</sequence>
<proteinExistence type="predicted"/>
<dbReference type="EMBL" id="LKMD01000106">
    <property type="protein sequence ID" value="PIA91784.1"/>
    <property type="molecule type" value="Genomic_DNA"/>
</dbReference>
<reference evidence="2 4" key="1">
    <citation type="submission" date="2015-10" db="EMBL/GenBank/DDBJ databases">
        <title>The cercosporin biosynthetic gene cluster was horizontally transferred to several fungal lineages and shown to be expanded in Cercospora beticola based on microsynteny with recipient genomes.</title>
        <authorList>
            <person name="De Jonge R."/>
            <person name="Ebert M.K."/>
            <person name="Suttle J.C."/>
            <person name="Jurick Ii W.M."/>
            <person name="Secor G.A."/>
            <person name="Thomma B.P."/>
            <person name="Van De Peer Y."/>
            <person name="Bolton M.D."/>
        </authorList>
    </citation>
    <scope>NUCLEOTIDE SEQUENCE [LARGE SCALE GENOMIC DNA]</scope>
    <source>
        <strain evidence="2 4">09-40</strain>
    </source>
</reference>
<dbReference type="Proteomes" id="UP000230605">
    <property type="component" value="Chromosome 7"/>
</dbReference>
<dbReference type="OrthoDB" id="3646957at2759"/>
<evidence type="ECO:0000313" key="5">
    <source>
        <dbReference type="Proteomes" id="UP001302367"/>
    </source>
</evidence>